<evidence type="ECO:0000256" key="4">
    <source>
        <dbReference type="ARBA" id="ARBA00022438"/>
    </source>
</evidence>
<dbReference type="STRING" id="329046.A0A1Y2BYH8"/>
<accession>A0A1Y2BYH8</accession>
<dbReference type="InterPro" id="IPR036852">
    <property type="entry name" value="Peptidase_S8/S53_dom_sf"/>
</dbReference>
<comment type="similarity">
    <text evidence="2 8">Belongs to the peptidase S8 family.</text>
</comment>
<keyword evidence="5 8" id="KW-0645">Protease</keyword>
<dbReference type="InterPro" id="IPR046939">
    <property type="entry name" value="TPPII_C_sf"/>
</dbReference>
<evidence type="ECO:0000259" key="10">
    <source>
        <dbReference type="Pfam" id="PF00082"/>
    </source>
</evidence>
<keyword evidence="6 8" id="KW-0378">Hydrolase</keyword>
<dbReference type="Pfam" id="PF21223">
    <property type="entry name" value="TPPII_Ig-like-1"/>
    <property type="match status" value="1"/>
</dbReference>
<dbReference type="GO" id="GO:0004177">
    <property type="term" value="F:aminopeptidase activity"/>
    <property type="evidence" value="ECO:0007669"/>
    <property type="project" value="UniProtKB-KW"/>
</dbReference>
<dbReference type="PANTHER" id="PTHR43806:SF14">
    <property type="entry name" value="TRIPEPTIDYL-PEPTIDASE 2"/>
    <property type="match status" value="1"/>
</dbReference>
<feature type="active site" description="Charge relay system" evidence="8">
    <location>
        <position position="282"/>
    </location>
</feature>
<feature type="region of interest" description="Disordered" evidence="9">
    <location>
        <begin position="1042"/>
        <end position="1074"/>
    </location>
</feature>
<dbReference type="OrthoDB" id="10256524at2759"/>
<dbReference type="GO" id="GO:0004252">
    <property type="term" value="F:serine-type endopeptidase activity"/>
    <property type="evidence" value="ECO:0007669"/>
    <property type="project" value="UniProtKB-UniRule"/>
</dbReference>
<dbReference type="InterPro" id="IPR046940">
    <property type="entry name" value="TPPII_Ig-like_sf"/>
</dbReference>
<dbReference type="EC" id="3.4.14.10" evidence="3"/>
<dbReference type="InterPro" id="IPR023828">
    <property type="entry name" value="Peptidase_S8_Ser-AS"/>
</dbReference>
<dbReference type="PROSITE" id="PS00138">
    <property type="entry name" value="SUBTILASE_SER"/>
    <property type="match status" value="1"/>
</dbReference>
<dbReference type="PRINTS" id="PR00723">
    <property type="entry name" value="SUBTILISIN"/>
</dbReference>
<feature type="active site" description="Charge relay system" evidence="8">
    <location>
        <position position="469"/>
    </location>
</feature>
<dbReference type="Pfam" id="PF00082">
    <property type="entry name" value="Peptidase_S8"/>
    <property type="match status" value="1"/>
</dbReference>
<dbReference type="Pfam" id="PF12580">
    <property type="entry name" value="TPPII"/>
    <property type="match status" value="1"/>
</dbReference>
<gene>
    <name evidence="13" type="ORF">BCR33DRAFT_699636</name>
</gene>
<feature type="compositionally biased region" description="Basic and acidic residues" evidence="9">
    <location>
        <begin position="1062"/>
        <end position="1074"/>
    </location>
</feature>
<reference evidence="13 14" key="1">
    <citation type="submission" date="2016-07" db="EMBL/GenBank/DDBJ databases">
        <title>Pervasive Adenine N6-methylation of Active Genes in Fungi.</title>
        <authorList>
            <consortium name="DOE Joint Genome Institute"/>
            <person name="Mondo S.J."/>
            <person name="Dannebaum R.O."/>
            <person name="Kuo R.C."/>
            <person name="Labutti K."/>
            <person name="Haridas S."/>
            <person name="Kuo A."/>
            <person name="Salamov A."/>
            <person name="Ahrendt S.R."/>
            <person name="Lipzen A."/>
            <person name="Sullivan W."/>
            <person name="Andreopoulos W.B."/>
            <person name="Clum A."/>
            <person name="Lindquist E."/>
            <person name="Daum C."/>
            <person name="Ramamoorthy G.K."/>
            <person name="Gryganskyi A."/>
            <person name="Culley D."/>
            <person name="Magnuson J.K."/>
            <person name="James T.Y."/>
            <person name="O'Malley M.A."/>
            <person name="Stajich J.E."/>
            <person name="Spatafora J.W."/>
            <person name="Visel A."/>
            <person name="Grigoriev I.V."/>
        </authorList>
    </citation>
    <scope>NUCLEOTIDE SEQUENCE [LARGE SCALE GENOMIC DNA]</scope>
    <source>
        <strain evidence="13 14">JEL800</strain>
    </source>
</reference>
<evidence type="ECO:0000256" key="3">
    <source>
        <dbReference type="ARBA" id="ARBA00012462"/>
    </source>
</evidence>
<evidence type="ECO:0000259" key="11">
    <source>
        <dbReference type="Pfam" id="PF12580"/>
    </source>
</evidence>
<comment type="caution">
    <text evidence="13">The sequence shown here is derived from an EMBL/GenBank/DDBJ whole genome shotgun (WGS) entry which is preliminary data.</text>
</comment>
<proteinExistence type="inferred from homology"/>
<evidence type="ECO:0000256" key="2">
    <source>
        <dbReference type="ARBA" id="ARBA00011073"/>
    </source>
</evidence>
<dbReference type="SUPFAM" id="SSF52743">
    <property type="entry name" value="Subtilisin-like"/>
    <property type="match status" value="1"/>
</dbReference>
<evidence type="ECO:0000313" key="14">
    <source>
        <dbReference type="Proteomes" id="UP000193642"/>
    </source>
</evidence>
<dbReference type="Gene3D" id="1.25.40.710">
    <property type="match status" value="1"/>
</dbReference>
<feature type="domain" description="Tripeptidyl-peptidase II first Ig-like" evidence="12">
    <location>
        <begin position="543"/>
        <end position="654"/>
    </location>
</feature>
<dbReference type="Gene3D" id="3.40.50.200">
    <property type="entry name" value="Peptidase S8/S53 domain"/>
    <property type="match status" value="2"/>
</dbReference>
<comment type="catalytic activity">
    <reaction evidence="1">
        <text>Release of an N-terminal tripeptide from a polypeptide.</text>
        <dbReference type="EC" id="3.4.14.10"/>
    </reaction>
</comment>
<evidence type="ECO:0000256" key="7">
    <source>
        <dbReference type="ARBA" id="ARBA00022825"/>
    </source>
</evidence>
<evidence type="ECO:0000256" key="8">
    <source>
        <dbReference type="PROSITE-ProRule" id="PRU01240"/>
    </source>
</evidence>
<dbReference type="Gene3D" id="2.60.40.3170">
    <property type="match status" value="1"/>
</dbReference>
<dbReference type="InterPro" id="IPR022229">
    <property type="entry name" value="TPPII_Ig-like-2"/>
</dbReference>
<dbReference type="Proteomes" id="UP000193642">
    <property type="component" value="Unassembled WGS sequence"/>
</dbReference>
<dbReference type="PROSITE" id="PS51892">
    <property type="entry name" value="SUBTILASE"/>
    <property type="match status" value="1"/>
</dbReference>
<organism evidence="13 14">
    <name type="scientific">Rhizoclosmatium globosum</name>
    <dbReference type="NCBI Taxonomy" id="329046"/>
    <lineage>
        <taxon>Eukaryota</taxon>
        <taxon>Fungi</taxon>
        <taxon>Fungi incertae sedis</taxon>
        <taxon>Chytridiomycota</taxon>
        <taxon>Chytridiomycota incertae sedis</taxon>
        <taxon>Chytridiomycetes</taxon>
        <taxon>Chytridiales</taxon>
        <taxon>Chytriomycetaceae</taxon>
        <taxon>Rhizoclosmatium</taxon>
    </lineage>
</organism>
<dbReference type="GO" id="GO:0008240">
    <property type="term" value="F:tripeptidyl-peptidase activity"/>
    <property type="evidence" value="ECO:0007669"/>
    <property type="project" value="UniProtKB-EC"/>
</dbReference>
<evidence type="ECO:0000313" key="13">
    <source>
        <dbReference type="EMBL" id="ORY39823.1"/>
    </source>
</evidence>
<sequence>METEVTQSSLFLSQNPTFDGRGAVIAVLDTGIDPGAPGMQTTTTGEVKLIELIDCSGSGDVDMSTTLEPSLMTVTTLSPSASDSSDETPPPKTIKTVKGLTGRTLVIPDSWPVPSSGKYRVGWKQASQGLFPREVLNQTGKKRKEDAEKANNTLLTQALTALSTHESLHPKLSQENPEHQPLLAARADLQTQIELLKDYIKDWKDPGLVFDVISFEETEGSGKWWVAVDVSCSGDLEKTVLLEPYSVGKKYASFGEDSKLNYGVNVLDSGDLVSIVVPSGSHGTHVAAIAAAHFPDASSPGANGVAPGAQLISLMIGDGRFGSGETSQSLVRAAIELARLKPDVVNISYGEYAGTYDYGRFTELIKDVVINENNTLFVSSAGNAGPILSSLSHPAGNSGVITVGAYVSKQMQQDMYAMLSTVRDGHFSFTSQGPTLDGAVGVDIYAPGAAITSVPEYTKDFNKLMNGTSMACPNAAGCVSLLVSALKQSDIKYTAYRVGNALRTTSKQFGDAFSVGLVQVVDAWEELKKGESLRQCLDVLYDINVQGLNRGRGIYLREVSETTTAHNLSISIKPVFSNTKNPATATHQLAFDAHVTLTPSESWITAPEFVRIPNGGRDFAVRVDPRELAPGLHYGYIKGVVDGVGECFRVPVTVCKTEKEGGKEGEEGVRRFTDLQFDSGVVRRRYLDVPLGANFATITIKSKQRLGNSLFMIQFGQLNQQTPVDEYDSRWRVQMSNTDSGVENDDFKWSKTIKVVQGKVAELLLCQNWSALDPTTISCEVEFHGLELTASSNPAASFLTRAGGDRISLTTGNSTFTRCDLTSRLRNESIAAVSVVLNGLLKTIRPTEASISIARRGRDVLPDGRQLFQLVLGYTFKVAEEGHVTPLYPNSLNGIYDSVFESVLFMIYDDKQALQSSHHAKVNKVKLKEGTYTARMQIVSPDILTLEKFKSTPLLVNFDLKKSITLTSYKTLAGAITGSGPTFDKTSLKRGEGATFWLSAAGSDDIPKHAQTGDVLTGKFKVTDSSSDSNIDLFTASYLVPPSEPKKDATPTDAATPILSKPEAEKKPEDEDVEQKLKEEERDLQIGYIKKLPAGEKRDALIAKLDEQWKTHVPFLVAKLEATVSDYEKLLKADGGEKGVTGAAVDALGKACDSVLDGSVIDLTALAVYLGLKVDLAAGGDAAKSKKKEMDAQKAAVVLALVWKARLAKNAILVSTEEKEKVETLFDEALVQLSQWLATTDGKYVNLWAWRLKYKGSTANALKVVNKFLGDSKNISTDGEKGAIYKELVSLKQTLVEALGWTVWQKYEEQWAFLKAPPSMVLF</sequence>
<dbReference type="GO" id="GO:0006508">
    <property type="term" value="P:proteolysis"/>
    <property type="evidence" value="ECO:0007669"/>
    <property type="project" value="UniProtKB-KW"/>
</dbReference>
<name>A0A1Y2BYH8_9FUNG</name>
<evidence type="ECO:0000256" key="5">
    <source>
        <dbReference type="ARBA" id="ARBA00022670"/>
    </source>
</evidence>
<evidence type="ECO:0000256" key="6">
    <source>
        <dbReference type="ARBA" id="ARBA00022801"/>
    </source>
</evidence>
<dbReference type="InterPro" id="IPR050131">
    <property type="entry name" value="Peptidase_S8_subtilisin-like"/>
</dbReference>
<protein>
    <recommendedName>
        <fullName evidence="3">tripeptidyl-peptidase II</fullName>
        <ecNumber evidence="3">3.4.14.10</ecNumber>
    </recommendedName>
</protein>
<dbReference type="GO" id="GO:0005829">
    <property type="term" value="C:cytosol"/>
    <property type="evidence" value="ECO:0007669"/>
    <property type="project" value="TreeGrafter"/>
</dbReference>
<keyword evidence="4" id="KW-0031">Aminopeptidase</keyword>
<keyword evidence="14" id="KW-1185">Reference proteome</keyword>
<feature type="active site" description="Charge relay system" evidence="8">
    <location>
        <position position="29"/>
    </location>
</feature>
<keyword evidence="7 8" id="KW-0720">Serine protease</keyword>
<evidence type="ECO:0000256" key="9">
    <source>
        <dbReference type="SAM" id="MobiDB-lite"/>
    </source>
</evidence>
<evidence type="ECO:0000259" key="12">
    <source>
        <dbReference type="Pfam" id="PF21223"/>
    </source>
</evidence>
<dbReference type="InterPro" id="IPR015500">
    <property type="entry name" value="Peptidase_S8_subtilisin-rel"/>
</dbReference>
<dbReference type="PANTHER" id="PTHR43806">
    <property type="entry name" value="PEPTIDASE S8"/>
    <property type="match status" value="1"/>
</dbReference>
<feature type="domain" description="Tripeptidyl peptidase II second Ig-like" evidence="11">
    <location>
        <begin position="825"/>
        <end position="1010"/>
    </location>
</feature>
<dbReference type="EMBL" id="MCGO01000037">
    <property type="protein sequence ID" value="ORY39823.1"/>
    <property type="molecule type" value="Genomic_DNA"/>
</dbReference>
<dbReference type="InterPro" id="IPR000209">
    <property type="entry name" value="Peptidase_S8/S53_dom"/>
</dbReference>
<dbReference type="InterPro" id="IPR048383">
    <property type="entry name" value="TPPII_Ig-like-1"/>
</dbReference>
<evidence type="ECO:0000256" key="1">
    <source>
        <dbReference type="ARBA" id="ARBA00001910"/>
    </source>
</evidence>
<feature type="domain" description="Peptidase S8/S53" evidence="10">
    <location>
        <begin position="20"/>
        <end position="508"/>
    </location>
</feature>